<comment type="caution">
    <text evidence="1">The sequence shown here is derived from an EMBL/GenBank/DDBJ whole genome shotgun (WGS) entry which is preliminary data.</text>
</comment>
<gene>
    <name evidence="1" type="ORF">LTR78_000938</name>
</gene>
<organism evidence="1 2">
    <name type="scientific">Recurvomyces mirabilis</name>
    <dbReference type="NCBI Taxonomy" id="574656"/>
    <lineage>
        <taxon>Eukaryota</taxon>
        <taxon>Fungi</taxon>
        <taxon>Dikarya</taxon>
        <taxon>Ascomycota</taxon>
        <taxon>Pezizomycotina</taxon>
        <taxon>Dothideomycetes</taxon>
        <taxon>Dothideomycetidae</taxon>
        <taxon>Mycosphaerellales</taxon>
        <taxon>Teratosphaeriaceae</taxon>
        <taxon>Recurvomyces</taxon>
    </lineage>
</organism>
<protein>
    <submittedName>
        <fullName evidence="1">Uncharacterized protein</fullName>
    </submittedName>
</protein>
<dbReference type="Proteomes" id="UP001274830">
    <property type="component" value="Unassembled WGS sequence"/>
</dbReference>
<reference evidence="1" key="1">
    <citation type="submission" date="2023-07" db="EMBL/GenBank/DDBJ databases">
        <title>Black Yeasts Isolated from many extreme environments.</title>
        <authorList>
            <person name="Coleine C."/>
            <person name="Stajich J.E."/>
            <person name="Selbmann L."/>
        </authorList>
    </citation>
    <scope>NUCLEOTIDE SEQUENCE</scope>
    <source>
        <strain evidence="1">CCFEE 5485</strain>
    </source>
</reference>
<proteinExistence type="predicted"/>
<sequence>MATTSRPRRHWDDHLKHGQQLLRNLNSPMSVVEQSRFVGYGDLKKYGWRLVDDHALRYDNDDLHARFMPESMKQIFDKYDLSKDPRDNRRVSFANDRAVHVDGRYRPKTGGEFGNIYNPGLIIATYNYRPGFCQPGYDDTPLPKEDLTPLKYWSDVVFLQYQQQL</sequence>
<dbReference type="AlphaFoldDB" id="A0AAE0WWM4"/>
<evidence type="ECO:0000313" key="1">
    <source>
        <dbReference type="EMBL" id="KAK3679377.1"/>
    </source>
</evidence>
<keyword evidence="2" id="KW-1185">Reference proteome</keyword>
<name>A0AAE0WWM4_9PEZI</name>
<dbReference type="EMBL" id="JAUTXT010000002">
    <property type="protein sequence ID" value="KAK3679377.1"/>
    <property type="molecule type" value="Genomic_DNA"/>
</dbReference>
<accession>A0AAE0WWM4</accession>
<evidence type="ECO:0000313" key="2">
    <source>
        <dbReference type="Proteomes" id="UP001274830"/>
    </source>
</evidence>